<gene>
    <name evidence="1" type="ORF">ARMOST_18853</name>
</gene>
<evidence type="ECO:0000313" key="1">
    <source>
        <dbReference type="EMBL" id="SJL15360.1"/>
    </source>
</evidence>
<sequence length="168" mass="18566">MATNFILEFSLLLLNHDHPRRRRLDDDGVMSTSSISVSSFPPLFSSHTLSISTMQGCYHHQRASTPSCQCKYIWHNGSQRDAGPKQMDACYVIWIWRLPGDMDRSTGDRISGYISRRHAHTPGIASTLHEFTPSSQPSRDPCLGAIILAMGLNPSTPLVTVPTVSVAS</sequence>
<keyword evidence="2" id="KW-1185">Reference proteome</keyword>
<dbReference type="AlphaFoldDB" id="A0A284S2X4"/>
<reference evidence="2" key="1">
    <citation type="journal article" date="2017" name="Nat. Ecol. Evol.">
        <title>Genome expansion and lineage-specific genetic innovations in the forest pathogenic fungi Armillaria.</title>
        <authorList>
            <person name="Sipos G."/>
            <person name="Prasanna A.N."/>
            <person name="Walter M.C."/>
            <person name="O'Connor E."/>
            <person name="Balint B."/>
            <person name="Krizsan K."/>
            <person name="Kiss B."/>
            <person name="Hess J."/>
            <person name="Varga T."/>
            <person name="Slot J."/>
            <person name="Riley R."/>
            <person name="Boka B."/>
            <person name="Rigling D."/>
            <person name="Barry K."/>
            <person name="Lee J."/>
            <person name="Mihaltcheva S."/>
            <person name="LaButti K."/>
            <person name="Lipzen A."/>
            <person name="Waldron R."/>
            <person name="Moloney N.M."/>
            <person name="Sperisen C."/>
            <person name="Kredics L."/>
            <person name="Vagvoelgyi C."/>
            <person name="Patrignani A."/>
            <person name="Fitzpatrick D."/>
            <person name="Nagy I."/>
            <person name="Doyle S."/>
            <person name="Anderson J.B."/>
            <person name="Grigoriev I.V."/>
            <person name="Gueldener U."/>
            <person name="Muensterkoetter M."/>
            <person name="Nagy L.G."/>
        </authorList>
    </citation>
    <scope>NUCLEOTIDE SEQUENCE [LARGE SCALE GENOMIC DNA]</scope>
    <source>
        <strain evidence="2">C18/9</strain>
    </source>
</reference>
<evidence type="ECO:0000313" key="2">
    <source>
        <dbReference type="Proteomes" id="UP000219338"/>
    </source>
</evidence>
<organism evidence="1 2">
    <name type="scientific">Armillaria ostoyae</name>
    <name type="common">Armillaria root rot fungus</name>
    <dbReference type="NCBI Taxonomy" id="47428"/>
    <lineage>
        <taxon>Eukaryota</taxon>
        <taxon>Fungi</taxon>
        <taxon>Dikarya</taxon>
        <taxon>Basidiomycota</taxon>
        <taxon>Agaricomycotina</taxon>
        <taxon>Agaricomycetes</taxon>
        <taxon>Agaricomycetidae</taxon>
        <taxon>Agaricales</taxon>
        <taxon>Marasmiineae</taxon>
        <taxon>Physalacriaceae</taxon>
        <taxon>Armillaria</taxon>
    </lineage>
</organism>
<proteinExistence type="predicted"/>
<accession>A0A284S2X4</accession>
<dbReference type="EMBL" id="FUEG01000028">
    <property type="protein sequence ID" value="SJL15360.1"/>
    <property type="molecule type" value="Genomic_DNA"/>
</dbReference>
<protein>
    <submittedName>
        <fullName evidence="1">Uncharacterized protein</fullName>
    </submittedName>
</protein>
<name>A0A284S2X4_ARMOS</name>
<dbReference type="Proteomes" id="UP000219338">
    <property type="component" value="Unassembled WGS sequence"/>
</dbReference>